<keyword evidence="2" id="KW-1185">Reference proteome</keyword>
<dbReference type="InParanoid" id="A0A3N7G3Z6"/>
<dbReference type="EMBL" id="CM009306">
    <property type="protein sequence ID" value="RQP01920.1"/>
    <property type="molecule type" value="Genomic_DNA"/>
</dbReference>
<dbReference type="Proteomes" id="UP000006729">
    <property type="component" value="Chromosome 17"/>
</dbReference>
<proteinExistence type="predicted"/>
<protein>
    <submittedName>
        <fullName evidence="1">Uncharacterized protein</fullName>
    </submittedName>
</protein>
<accession>A0A3N7G3Z6</accession>
<sequence>MVLSSHTVPNHPSCWRNCVLWFYLTLPHKK</sequence>
<evidence type="ECO:0000313" key="2">
    <source>
        <dbReference type="Proteomes" id="UP000006729"/>
    </source>
</evidence>
<name>A0A3N7G3Z6_POPTR</name>
<gene>
    <name evidence="1" type="ORF">POPTR_017G042366</name>
</gene>
<reference evidence="1 2" key="1">
    <citation type="journal article" date="2006" name="Science">
        <title>The genome of black cottonwood, Populus trichocarpa (Torr. &amp; Gray).</title>
        <authorList>
            <person name="Tuskan G.A."/>
            <person name="Difazio S."/>
            <person name="Jansson S."/>
            <person name="Bohlmann J."/>
            <person name="Grigoriev I."/>
            <person name="Hellsten U."/>
            <person name="Putnam N."/>
            <person name="Ralph S."/>
            <person name="Rombauts S."/>
            <person name="Salamov A."/>
            <person name="Schein J."/>
            <person name="Sterck L."/>
            <person name="Aerts A."/>
            <person name="Bhalerao R.R."/>
            <person name="Bhalerao R.P."/>
            <person name="Blaudez D."/>
            <person name="Boerjan W."/>
            <person name="Brun A."/>
            <person name="Brunner A."/>
            <person name="Busov V."/>
            <person name="Campbell M."/>
            <person name="Carlson J."/>
            <person name="Chalot M."/>
            <person name="Chapman J."/>
            <person name="Chen G.L."/>
            <person name="Cooper D."/>
            <person name="Coutinho P.M."/>
            <person name="Couturier J."/>
            <person name="Covert S."/>
            <person name="Cronk Q."/>
            <person name="Cunningham R."/>
            <person name="Davis J."/>
            <person name="Degroeve S."/>
            <person name="Dejardin A."/>
            <person name="Depamphilis C."/>
            <person name="Detter J."/>
            <person name="Dirks B."/>
            <person name="Dubchak I."/>
            <person name="Duplessis S."/>
            <person name="Ehlting J."/>
            <person name="Ellis B."/>
            <person name="Gendler K."/>
            <person name="Goodstein D."/>
            <person name="Gribskov M."/>
            <person name="Grimwood J."/>
            <person name="Groover A."/>
            <person name="Gunter L."/>
            <person name="Hamberger B."/>
            <person name="Heinze B."/>
            <person name="Helariutta Y."/>
            <person name="Henrissat B."/>
            <person name="Holligan D."/>
            <person name="Holt R."/>
            <person name="Huang W."/>
            <person name="Islam-Faridi N."/>
            <person name="Jones S."/>
            <person name="Jones-Rhoades M."/>
            <person name="Jorgensen R."/>
            <person name="Joshi C."/>
            <person name="Kangasjarvi J."/>
            <person name="Karlsson J."/>
            <person name="Kelleher C."/>
            <person name="Kirkpatrick R."/>
            <person name="Kirst M."/>
            <person name="Kohler A."/>
            <person name="Kalluri U."/>
            <person name="Larimer F."/>
            <person name="Leebens-Mack J."/>
            <person name="Leple J.C."/>
            <person name="Locascio P."/>
            <person name="Lou Y."/>
            <person name="Lucas S."/>
            <person name="Martin F."/>
            <person name="Montanini B."/>
            <person name="Napoli C."/>
            <person name="Nelson D.R."/>
            <person name="Nelson C."/>
            <person name="Nieminen K."/>
            <person name="Nilsson O."/>
            <person name="Pereda V."/>
            <person name="Peter G."/>
            <person name="Philippe R."/>
            <person name="Pilate G."/>
            <person name="Poliakov A."/>
            <person name="Razumovskaya J."/>
            <person name="Richardson P."/>
            <person name="Rinaldi C."/>
            <person name="Ritland K."/>
            <person name="Rouze P."/>
            <person name="Ryaboy D."/>
            <person name="Schmutz J."/>
            <person name="Schrader J."/>
            <person name="Segerman B."/>
            <person name="Shin H."/>
            <person name="Siddiqui A."/>
            <person name="Sterky F."/>
            <person name="Terry A."/>
            <person name="Tsai C.J."/>
            <person name="Uberbacher E."/>
            <person name="Unneberg P."/>
            <person name="Vahala J."/>
            <person name="Wall K."/>
            <person name="Wessler S."/>
            <person name="Yang G."/>
            <person name="Yin T."/>
            <person name="Douglas C."/>
            <person name="Marra M."/>
            <person name="Sandberg G."/>
            <person name="Van de Peer Y."/>
            <person name="Rokhsar D."/>
        </authorList>
    </citation>
    <scope>NUCLEOTIDE SEQUENCE [LARGE SCALE GENOMIC DNA]</scope>
    <source>
        <strain evidence="2">cv. Nisqually</strain>
    </source>
</reference>
<organism evidence="1 2">
    <name type="scientific">Populus trichocarpa</name>
    <name type="common">Western balsam poplar</name>
    <name type="synonym">Populus balsamifera subsp. trichocarpa</name>
    <dbReference type="NCBI Taxonomy" id="3694"/>
    <lineage>
        <taxon>Eukaryota</taxon>
        <taxon>Viridiplantae</taxon>
        <taxon>Streptophyta</taxon>
        <taxon>Embryophyta</taxon>
        <taxon>Tracheophyta</taxon>
        <taxon>Spermatophyta</taxon>
        <taxon>Magnoliopsida</taxon>
        <taxon>eudicotyledons</taxon>
        <taxon>Gunneridae</taxon>
        <taxon>Pentapetalae</taxon>
        <taxon>rosids</taxon>
        <taxon>fabids</taxon>
        <taxon>Malpighiales</taxon>
        <taxon>Salicaceae</taxon>
        <taxon>Saliceae</taxon>
        <taxon>Populus</taxon>
    </lineage>
</organism>
<evidence type="ECO:0000313" key="1">
    <source>
        <dbReference type="EMBL" id="RQP01920.1"/>
    </source>
</evidence>
<dbReference type="AlphaFoldDB" id="A0A3N7G3Z6"/>